<organism evidence="1 2">
    <name type="scientific">Desulfomonile tiedjei (strain ATCC 49306 / DSM 6799 / DCB-1)</name>
    <dbReference type="NCBI Taxonomy" id="706587"/>
    <lineage>
        <taxon>Bacteria</taxon>
        <taxon>Pseudomonadati</taxon>
        <taxon>Thermodesulfobacteriota</taxon>
        <taxon>Desulfomonilia</taxon>
        <taxon>Desulfomonilales</taxon>
        <taxon>Desulfomonilaceae</taxon>
        <taxon>Desulfomonile</taxon>
    </lineage>
</organism>
<dbReference type="AlphaFoldDB" id="I4CA43"/>
<protein>
    <submittedName>
        <fullName evidence="1">Uncharacterized protein</fullName>
    </submittedName>
</protein>
<name>I4CA43_DESTA</name>
<dbReference type="Proteomes" id="UP000006055">
    <property type="component" value="Chromosome"/>
</dbReference>
<keyword evidence="2" id="KW-1185">Reference proteome</keyword>
<accession>I4CA43</accession>
<dbReference type="EMBL" id="CP003360">
    <property type="protein sequence ID" value="AFM26434.1"/>
    <property type="molecule type" value="Genomic_DNA"/>
</dbReference>
<sequence>MASFLLFPIKILGWAAAGFALGAGWKAGSHVVKTIMQDENVQQFFQDVKGKGQNAGAPSGQADPLWKRKFDAF</sequence>
<dbReference type="RefSeq" id="WP_014811560.1">
    <property type="nucleotide sequence ID" value="NC_018025.1"/>
</dbReference>
<dbReference type="HOGENOM" id="CLU_2698682_0_0_7"/>
<gene>
    <name evidence="1" type="ordered locus">Desti_3792</name>
</gene>
<evidence type="ECO:0000313" key="1">
    <source>
        <dbReference type="EMBL" id="AFM26434.1"/>
    </source>
</evidence>
<dbReference type="KEGG" id="dti:Desti_3792"/>
<reference evidence="2" key="1">
    <citation type="submission" date="2012-06" db="EMBL/GenBank/DDBJ databases">
        <title>Complete sequence of chromosome of Desulfomonile tiedjei DSM 6799.</title>
        <authorList>
            <person name="Lucas S."/>
            <person name="Copeland A."/>
            <person name="Lapidus A."/>
            <person name="Glavina del Rio T."/>
            <person name="Dalin E."/>
            <person name="Tice H."/>
            <person name="Bruce D."/>
            <person name="Goodwin L."/>
            <person name="Pitluck S."/>
            <person name="Peters L."/>
            <person name="Ovchinnikova G."/>
            <person name="Zeytun A."/>
            <person name="Lu M."/>
            <person name="Kyrpides N."/>
            <person name="Mavromatis K."/>
            <person name="Ivanova N."/>
            <person name="Brettin T."/>
            <person name="Detter J.C."/>
            <person name="Han C."/>
            <person name="Larimer F."/>
            <person name="Land M."/>
            <person name="Hauser L."/>
            <person name="Markowitz V."/>
            <person name="Cheng J.-F."/>
            <person name="Hugenholtz P."/>
            <person name="Woyke T."/>
            <person name="Wu D."/>
            <person name="Spring S."/>
            <person name="Schroeder M."/>
            <person name="Brambilla E."/>
            <person name="Klenk H.-P."/>
            <person name="Eisen J.A."/>
        </authorList>
    </citation>
    <scope>NUCLEOTIDE SEQUENCE [LARGE SCALE GENOMIC DNA]</scope>
    <source>
        <strain evidence="2">ATCC 49306 / DSM 6799 / DCB-1</strain>
    </source>
</reference>
<proteinExistence type="predicted"/>
<evidence type="ECO:0000313" key="2">
    <source>
        <dbReference type="Proteomes" id="UP000006055"/>
    </source>
</evidence>